<evidence type="ECO:0000313" key="2">
    <source>
        <dbReference type="Proteomes" id="UP001172386"/>
    </source>
</evidence>
<evidence type="ECO:0000313" key="1">
    <source>
        <dbReference type="EMBL" id="KAJ9663526.1"/>
    </source>
</evidence>
<gene>
    <name evidence="1" type="ORF">H2198_000792</name>
</gene>
<proteinExistence type="predicted"/>
<sequence length="271" mass="28708">MASRVKARITSTSSPTGIAGLQQTPSAGSGGGLSTGAKAGIGAGVAVAVIAAAIIGALYAMRRRKRDRIADSDRYTPSLGPSMIGGAAFQKENSHYTQSELPSPPMREANPLDRYATPGVSSMTATQRTSIPGNSRTSDISSVSDGGQYRPGPAMAAVPEHNFFRDPVNELPEDSHRNEYLQAGGYHQHGGDTPSQYSDDGDRPVQPHRQPSPVSNSDHAGRLELEGQQTMQSSVPPAGGQSYRGVDPVEPYHTRAQLMKPQGKFDPSHNF</sequence>
<dbReference type="EMBL" id="JAPDRQ010000008">
    <property type="protein sequence ID" value="KAJ9663526.1"/>
    <property type="molecule type" value="Genomic_DNA"/>
</dbReference>
<accession>A0ACC3AJD8</accession>
<reference evidence="1" key="1">
    <citation type="submission" date="2022-10" db="EMBL/GenBank/DDBJ databases">
        <title>Culturing micro-colonial fungi from biological soil crusts in the Mojave desert and describing Neophaeococcomyces mojavensis, and introducing the new genera and species Taxawa tesnikishii.</title>
        <authorList>
            <person name="Kurbessoian T."/>
            <person name="Stajich J.E."/>
        </authorList>
    </citation>
    <scope>NUCLEOTIDE SEQUENCE</scope>
    <source>
        <strain evidence="1">JES_112</strain>
    </source>
</reference>
<keyword evidence="2" id="KW-1185">Reference proteome</keyword>
<comment type="caution">
    <text evidence="1">The sequence shown here is derived from an EMBL/GenBank/DDBJ whole genome shotgun (WGS) entry which is preliminary data.</text>
</comment>
<protein>
    <submittedName>
        <fullName evidence="1">Uncharacterized protein</fullName>
    </submittedName>
</protein>
<name>A0ACC3AJD8_9EURO</name>
<dbReference type="Proteomes" id="UP001172386">
    <property type="component" value="Unassembled WGS sequence"/>
</dbReference>
<organism evidence="1 2">
    <name type="scientific">Neophaeococcomyces mojaviensis</name>
    <dbReference type="NCBI Taxonomy" id="3383035"/>
    <lineage>
        <taxon>Eukaryota</taxon>
        <taxon>Fungi</taxon>
        <taxon>Dikarya</taxon>
        <taxon>Ascomycota</taxon>
        <taxon>Pezizomycotina</taxon>
        <taxon>Eurotiomycetes</taxon>
        <taxon>Chaetothyriomycetidae</taxon>
        <taxon>Chaetothyriales</taxon>
        <taxon>Chaetothyriales incertae sedis</taxon>
        <taxon>Neophaeococcomyces</taxon>
    </lineage>
</organism>